<keyword evidence="1 4" id="KW-0808">Transferase</keyword>
<dbReference type="GO" id="GO:0016740">
    <property type="term" value="F:transferase activity"/>
    <property type="evidence" value="ECO:0007669"/>
    <property type="project" value="UniProtKB-KW"/>
</dbReference>
<feature type="domain" description="Gamma-glutamylcyclotransferase AIG2-like" evidence="3">
    <location>
        <begin position="8"/>
        <end position="116"/>
    </location>
</feature>
<dbReference type="CDD" id="cd06661">
    <property type="entry name" value="GGCT_like"/>
    <property type="match status" value="1"/>
</dbReference>
<sequence length="142" mass="16272">MNTTNCLLTYGSLMCDEVMTEVSGASFDCQPANLTGYQRFAIKNEHYPALIVEPDQQVGGVLYCGITETAWQRLDRFEGEQYQRQAVTVELADGSQVEAQCYIWKAEFNDLLEDYAWDYQQFLESGKQAFQQQYKGYGDLIE</sequence>
<evidence type="ECO:0000313" key="4">
    <source>
        <dbReference type="EMBL" id="QCU90303.1"/>
    </source>
</evidence>
<dbReference type="OrthoDB" id="279154at2"/>
<proteinExistence type="predicted"/>
<dbReference type="SUPFAM" id="SSF110857">
    <property type="entry name" value="Gamma-glutamyl cyclotransferase-like"/>
    <property type="match status" value="1"/>
</dbReference>
<dbReference type="InterPro" id="IPR045038">
    <property type="entry name" value="AIG2-like"/>
</dbReference>
<reference evidence="4 5" key="1">
    <citation type="submission" date="2019-05" db="EMBL/GenBank/DDBJ databases">
        <title>Thiomicrorhabdus sediminis sp. nov, a novel sulfur-oxidizing bacterium isolated from coastal sediment.</title>
        <authorList>
            <person name="Liu X."/>
        </authorList>
    </citation>
    <scope>NUCLEOTIDE SEQUENCE [LARGE SCALE GENOMIC DNA]</scope>
    <source>
        <strain evidence="4 5">G1</strain>
    </source>
</reference>
<keyword evidence="5" id="KW-1185">Reference proteome</keyword>
<dbReference type="Pfam" id="PF06094">
    <property type="entry name" value="GGACT"/>
    <property type="match status" value="1"/>
</dbReference>
<dbReference type="RefSeq" id="WP_138564978.1">
    <property type="nucleotide sequence ID" value="NZ_CP040602.1"/>
</dbReference>
<dbReference type="Gene3D" id="3.10.490.10">
    <property type="entry name" value="Gamma-glutamyl cyclotransferase-like"/>
    <property type="match status" value="1"/>
</dbReference>
<accession>A0A4V1HHV1</accession>
<name>A0A4V1HHV1_9GAMM</name>
<dbReference type="PANTHER" id="PTHR31544">
    <property type="entry name" value="AIG2-LIKE PROTEIN D"/>
    <property type="match status" value="1"/>
</dbReference>
<dbReference type="KEGG" id="thig:FE785_06505"/>
<evidence type="ECO:0000259" key="3">
    <source>
        <dbReference type="Pfam" id="PF06094"/>
    </source>
</evidence>
<dbReference type="Proteomes" id="UP000304864">
    <property type="component" value="Chromosome"/>
</dbReference>
<dbReference type="InterPro" id="IPR009288">
    <property type="entry name" value="AIG2-like_dom"/>
</dbReference>
<protein>
    <recommendedName>
        <fullName evidence="2">Putative gamma-glutamylcyclotransferase</fullName>
    </recommendedName>
</protein>
<evidence type="ECO:0000313" key="5">
    <source>
        <dbReference type="Proteomes" id="UP000304864"/>
    </source>
</evidence>
<gene>
    <name evidence="4" type="ORF">FE785_06505</name>
</gene>
<evidence type="ECO:0000256" key="1">
    <source>
        <dbReference type="ARBA" id="ARBA00022679"/>
    </source>
</evidence>
<dbReference type="InterPro" id="IPR036568">
    <property type="entry name" value="GGCT-like_sf"/>
</dbReference>
<evidence type="ECO:0000256" key="2">
    <source>
        <dbReference type="ARBA" id="ARBA00030602"/>
    </source>
</evidence>
<dbReference type="PANTHER" id="PTHR31544:SF2">
    <property type="entry name" value="AIG2-LIKE PROTEIN D"/>
    <property type="match status" value="1"/>
</dbReference>
<dbReference type="AlphaFoldDB" id="A0A4V1HHV1"/>
<dbReference type="InterPro" id="IPR013024">
    <property type="entry name" value="GGCT-like"/>
</dbReference>
<dbReference type="EMBL" id="CP040602">
    <property type="protein sequence ID" value="QCU90303.1"/>
    <property type="molecule type" value="Genomic_DNA"/>
</dbReference>
<organism evidence="4 5">
    <name type="scientific">Thiomicrorhabdus sediminis</name>
    <dbReference type="NCBI Taxonomy" id="2580412"/>
    <lineage>
        <taxon>Bacteria</taxon>
        <taxon>Pseudomonadati</taxon>
        <taxon>Pseudomonadota</taxon>
        <taxon>Gammaproteobacteria</taxon>
        <taxon>Thiotrichales</taxon>
        <taxon>Piscirickettsiaceae</taxon>
        <taxon>Thiomicrorhabdus</taxon>
    </lineage>
</organism>